<organism evidence="3 4">
    <name type="scientific">Zopfia rhizophila CBS 207.26</name>
    <dbReference type="NCBI Taxonomy" id="1314779"/>
    <lineage>
        <taxon>Eukaryota</taxon>
        <taxon>Fungi</taxon>
        <taxon>Dikarya</taxon>
        <taxon>Ascomycota</taxon>
        <taxon>Pezizomycotina</taxon>
        <taxon>Dothideomycetes</taxon>
        <taxon>Dothideomycetes incertae sedis</taxon>
        <taxon>Zopfiaceae</taxon>
        <taxon>Zopfia</taxon>
    </lineage>
</organism>
<gene>
    <name evidence="3" type="ORF">K469DRAFT_704060</name>
</gene>
<dbReference type="InterPro" id="IPR001623">
    <property type="entry name" value="DnaJ_domain"/>
</dbReference>
<keyword evidence="1" id="KW-0812">Transmembrane</keyword>
<dbReference type="Gene3D" id="1.10.287.110">
    <property type="entry name" value="DnaJ domain"/>
    <property type="match status" value="1"/>
</dbReference>
<sequence length="236" mass="27516">MQPHQTPTPYQILSTSRGEAYTKHRFYSLVKLYHPDRCHPSSPVAHLPHAVRLERYRLLIAAHSILSDPSRRQAYDLWGHGWAGHSGTPSAYSPYKPSHERRSWPPGHDPMKNATWEDWERWYDQEYGRQKDEEERVVYLSNFGFMSIIFVLVTLGGVMQGTRANMFSSSVMEHRDKMHKEASMELRRSKQATTGDRNERIQTFLRHREAVHAGEDAYQRILPTPETCSPDTVRKQ</sequence>
<dbReference type="AlphaFoldDB" id="A0A6A6D726"/>
<reference evidence="3" key="1">
    <citation type="journal article" date="2020" name="Stud. Mycol.">
        <title>101 Dothideomycetes genomes: a test case for predicting lifestyles and emergence of pathogens.</title>
        <authorList>
            <person name="Haridas S."/>
            <person name="Albert R."/>
            <person name="Binder M."/>
            <person name="Bloem J."/>
            <person name="Labutti K."/>
            <person name="Salamov A."/>
            <person name="Andreopoulos B."/>
            <person name="Baker S."/>
            <person name="Barry K."/>
            <person name="Bills G."/>
            <person name="Bluhm B."/>
            <person name="Cannon C."/>
            <person name="Castanera R."/>
            <person name="Culley D."/>
            <person name="Daum C."/>
            <person name="Ezra D."/>
            <person name="Gonzalez J."/>
            <person name="Henrissat B."/>
            <person name="Kuo A."/>
            <person name="Liang C."/>
            <person name="Lipzen A."/>
            <person name="Lutzoni F."/>
            <person name="Magnuson J."/>
            <person name="Mondo S."/>
            <person name="Nolan M."/>
            <person name="Ohm R."/>
            <person name="Pangilinan J."/>
            <person name="Park H.-J."/>
            <person name="Ramirez L."/>
            <person name="Alfaro M."/>
            <person name="Sun H."/>
            <person name="Tritt A."/>
            <person name="Yoshinaga Y."/>
            <person name="Zwiers L.-H."/>
            <person name="Turgeon B."/>
            <person name="Goodwin S."/>
            <person name="Spatafora J."/>
            <person name="Crous P."/>
            <person name="Grigoriev I."/>
        </authorList>
    </citation>
    <scope>NUCLEOTIDE SEQUENCE</scope>
    <source>
        <strain evidence="3">CBS 207.26</strain>
    </source>
</reference>
<dbReference type="OrthoDB" id="445556at2759"/>
<dbReference type="Pfam" id="PF00226">
    <property type="entry name" value="DnaJ"/>
    <property type="match status" value="1"/>
</dbReference>
<dbReference type="CDD" id="cd06257">
    <property type="entry name" value="DnaJ"/>
    <property type="match status" value="1"/>
</dbReference>
<evidence type="ECO:0000313" key="4">
    <source>
        <dbReference type="Proteomes" id="UP000800200"/>
    </source>
</evidence>
<accession>A0A6A6D726</accession>
<name>A0A6A6D726_9PEZI</name>
<dbReference type="EMBL" id="ML994762">
    <property type="protein sequence ID" value="KAF2174875.1"/>
    <property type="molecule type" value="Genomic_DNA"/>
</dbReference>
<protein>
    <recommendedName>
        <fullName evidence="2">J domain-containing protein</fullName>
    </recommendedName>
</protein>
<evidence type="ECO:0000259" key="2">
    <source>
        <dbReference type="PROSITE" id="PS50076"/>
    </source>
</evidence>
<evidence type="ECO:0000256" key="1">
    <source>
        <dbReference type="SAM" id="Phobius"/>
    </source>
</evidence>
<keyword evidence="4" id="KW-1185">Reference proteome</keyword>
<feature type="transmembrane region" description="Helical" evidence="1">
    <location>
        <begin position="137"/>
        <end position="159"/>
    </location>
</feature>
<dbReference type="SUPFAM" id="SSF46565">
    <property type="entry name" value="Chaperone J-domain"/>
    <property type="match status" value="1"/>
</dbReference>
<dbReference type="PROSITE" id="PS50076">
    <property type="entry name" value="DNAJ_2"/>
    <property type="match status" value="1"/>
</dbReference>
<dbReference type="Proteomes" id="UP000800200">
    <property type="component" value="Unassembled WGS sequence"/>
</dbReference>
<keyword evidence="1" id="KW-0472">Membrane</keyword>
<evidence type="ECO:0000313" key="3">
    <source>
        <dbReference type="EMBL" id="KAF2174875.1"/>
    </source>
</evidence>
<proteinExistence type="predicted"/>
<keyword evidence="1" id="KW-1133">Transmembrane helix</keyword>
<dbReference type="InterPro" id="IPR036869">
    <property type="entry name" value="J_dom_sf"/>
</dbReference>
<feature type="domain" description="J" evidence="2">
    <location>
        <begin position="8"/>
        <end position="79"/>
    </location>
</feature>